<dbReference type="EMBL" id="HE796904">
    <property type="protein sequence ID" value="CCL98862.1"/>
    <property type="molecule type" value="Genomic_DNA"/>
</dbReference>
<comment type="subcellular location">
    <subcellularLocation>
        <location evidence="1">Nucleus</location>
    </subcellularLocation>
</comment>
<protein>
    <recommendedName>
        <fullName evidence="3">DNA polymerase epsilon subunit D</fullName>
    </recommendedName>
    <alternativeName>
        <fullName evidence="4">DNA polymerase II subunit D</fullName>
    </alternativeName>
</protein>
<dbReference type="Gene3D" id="1.10.20.10">
    <property type="entry name" value="Histone, subunit A"/>
    <property type="match status" value="1"/>
</dbReference>
<dbReference type="Proteomes" id="UP000006352">
    <property type="component" value="Unassembled WGS sequence"/>
</dbReference>
<evidence type="ECO:0000256" key="1">
    <source>
        <dbReference type="ARBA" id="ARBA00004123"/>
    </source>
</evidence>
<evidence type="ECO:0000256" key="3">
    <source>
        <dbReference type="ARBA" id="ARBA00039775"/>
    </source>
</evidence>
<dbReference type="GO" id="GO:0031507">
    <property type="term" value="P:heterochromatin formation"/>
    <property type="evidence" value="ECO:0007669"/>
    <property type="project" value="TreeGrafter"/>
</dbReference>
<dbReference type="RefSeq" id="XP_012178145.1">
    <property type="nucleotide sequence ID" value="XM_012322755.1"/>
</dbReference>
<name>J4HSB9_9APHY</name>
<sequence>MPRKQPGTSTVTAASQQEVVSEGIENFELPRSLVTKLARSGMSEGTKMQKDVVLSYSKASTVFINYLGAHNSAHRIIVRALSPFTYHTAATAQEVSSSKQHKSISASDVLKALEMVELGDMLPMLQRELQIYREIQKADKSRKSGGSKGKTRESQQDTVSTSVSASSSAPARSNSKGKEKEHKGPTATVLSASPAAQDSEPELEGEEEEGIGEDLEQEIDGDEEMGEDEEDVDEEEDMQDEAIEESEEPIAIEDEELLQDEGGLGDPEDE</sequence>
<dbReference type="GO" id="GO:0046982">
    <property type="term" value="F:protein heterodimerization activity"/>
    <property type="evidence" value="ECO:0007669"/>
    <property type="project" value="InterPro"/>
</dbReference>
<organism evidence="6 7">
    <name type="scientific">Fibroporia radiculosa</name>
    <dbReference type="NCBI Taxonomy" id="599839"/>
    <lineage>
        <taxon>Eukaryota</taxon>
        <taxon>Fungi</taxon>
        <taxon>Dikarya</taxon>
        <taxon>Basidiomycota</taxon>
        <taxon>Agaricomycotina</taxon>
        <taxon>Agaricomycetes</taxon>
        <taxon>Polyporales</taxon>
        <taxon>Fibroporiaceae</taxon>
        <taxon>Fibroporia</taxon>
    </lineage>
</organism>
<dbReference type="PANTHER" id="PTHR46172:SF1">
    <property type="entry name" value="DNA POLYMERASE EPSILON SUBUNIT 3"/>
    <property type="match status" value="1"/>
</dbReference>
<feature type="compositionally biased region" description="Low complexity" evidence="5">
    <location>
        <begin position="158"/>
        <end position="169"/>
    </location>
</feature>
<proteinExistence type="predicted"/>
<evidence type="ECO:0000313" key="7">
    <source>
        <dbReference type="Proteomes" id="UP000006352"/>
    </source>
</evidence>
<dbReference type="SUPFAM" id="SSF47113">
    <property type="entry name" value="Histone-fold"/>
    <property type="match status" value="1"/>
</dbReference>
<accession>J4HSB9</accession>
<dbReference type="OrthoDB" id="1707486at2759"/>
<dbReference type="PANTHER" id="PTHR46172">
    <property type="entry name" value="DNA POLYMERASE EPSILON SUBUNIT 3"/>
    <property type="match status" value="1"/>
</dbReference>
<feature type="region of interest" description="Disordered" evidence="5">
    <location>
        <begin position="137"/>
        <end position="270"/>
    </location>
</feature>
<dbReference type="GeneID" id="24093773"/>
<dbReference type="HOGENOM" id="CLU_043417_3_1_1"/>
<gene>
    <name evidence="6" type="ORF">FIBRA_00869</name>
</gene>
<evidence type="ECO:0000256" key="4">
    <source>
        <dbReference type="ARBA" id="ARBA00042096"/>
    </source>
</evidence>
<dbReference type="STRING" id="599839.J4HSB9"/>
<dbReference type="GO" id="GO:0031490">
    <property type="term" value="F:chromatin DNA binding"/>
    <property type="evidence" value="ECO:0007669"/>
    <property type="project" value="TreeGrafter"/>
</dbReference>
<dbReference type="GO" id="GO:0008622">
    <property type="term" value="C:epsilon DNA polymerase complex"/>
    <property type="evidence" value="ECO:0007669"/>
    <property type="project" value="TreeGrafter"/>
</dbReference>
<dbReference type="GO" id="GO:0008623">
    <property type="term" value="C:CHRAC"/>
    <property type="evidence" value="ECO:0007669"/>
    <property type="project" value="TreeGrafter"/>
</dbReference>
<evidence type="ECO:0000313" key="6">
    <source>
        <dbReference type="EMBL" id="CCL98862.1"/>
    </source>
</evidence>
<dbReference type="InterPro" id="IPR009072">
    <property type="entry name" value="Histone-fold"/>
</dbReference>
<dbReference type="GO" id="GO:0006272">
    <property type="term" value="P:leading strand elongation"/>
    <property type="evidence" value="ECO:0007669"/>
    <property type="project" value="TreeGrafter"/>
</dbReference>
<evidence type="ECO:0000256" key="2">
    <source>
        <dbReference type="ARBA" id="ARBA00023242"/>
    </source>
</evidence>
<dbReference type="GO" id="GO:0006974">
    <property type="term" value="P:DNA damage response"/>
    <property type="evidence" value="ECO:0007669"/>
    <property type="project" value="TreeGrafter"/>
</dbReference>
<feature type="compositionally biased region" description="Acidic residues" evidence="5">
    <location>
        <begin position="199"/>
        <end position="259"/>
    </location>
</feature>
<dbReference type="CDD" id="cd22928">
    <property type="entry name" value="HFD_POLE3_DPB4"/>
    <property type="match status" value="1"/>
</dbReference>
<dbReference type="InParanoid" id="J4HSB9"/>
<evidence type="ECO:0000256" key="5">
    <source>
        <dbReference type="SAM" id="MobiDB-lite"/>
    </source>
</evidence>
<keyword evidence="7" id="KW-1185">Reference proteome</keyword>
<dbReference type="AlphaFoldDB" id="J4HSB9"/>
<keyword evidence="2" id="KW-0539">Nucleus</keyword>
<reference evidence="6 7" key="1">
    <citation type="journal article" date="2012" name="Appl. Environ. Microbiol.">
        <title>Short-read sequencing for genomic analysis of the brown rot fungus Fibroporia radiculosa.</title>
        <authorList>
            <person name="Tang J.D."/>
            <person name="Perkins A.D."/>
            <person name="Sonstegard T.S."/>
            <person name="Schroeder S.G."/>
            <person name="Burgess S.C."/>
            <person name="Diehl S.V."/>
        </authorList>
    </citation>
    <scope>NUCLEOTIDE SEQUENCE [LARGE SCALE GENOMIC DNA]</scope>
    <source>
        <strain evidence="6 7">TFFH 294</strain>
    </source>
</reference>
<dbReference type="InterPro" id="IPR051377">
    <property type="entry name" value="DNA_Pol-Epsilon_Subunit"/>
</dbReference>